<proteinExistence type="predicted"/>
<protein>
    <submittedName>
        <fullName evidence="2">Anti-Sigm factor, ChrR</fullName>
    </submittedName>
</protein>
<dbReference type="InterPro" id="IPR011051">
    <property type="entry name" value="RmlC_Cupin_sf"/>
</dbReference>
<dbReference type="SUPFAM" id="SSF51182">
    <property type="entry name" value="RmlC-like cupins"/>
    <property type="match status" value="1"/>
</dbReference>
<dbReference type="KEGG" id="rpm:RSPPHO_00495"/>
<dbReference type="Pfam" id="PF12973">
    <property type="entry name" value="Cupin_7"/>
    <property type="match status" value="1"/>
</dbReference>
<dbReference type="Proteomes" id="UP000033220">
    <property type="component" value="Chromosome DSM 122"/>
</dbReference>
<dbReference type="InterPro" id="IPR025979">
    <property type="entry name" value="ChrR-like_cupin_dom"/>
</dbReference>
<accession>H6SP49</accession>
<keyword evidence="3" id="KW-1185">Reference proteome</keyword>
<reference evidence="2 3" key="1">
    <citation type="submission" date="2012-02" db="EMBL/GenBank/DDBJ databases">
        <title>Shotgun genome sequence of Phaeospirillum photometricum DSM 122.</title>
        <authorList>
            <person name="Duquesne K."/>
            <person name="Sturgis J."/>
        </authorList>
    </citation>
    <scope>NUCLEOTIDE SEQUENCE [LARGE SCALE GENOMIC DNA]</scope>
    <source>
        <strain evidence="3">DSM122</strain>
    </source>
</reference>
<dbReference type="eggNOG" id="COG3806">
    <property type="taxonomic scope" value="Bacteria"/>
</dbReference>
<dbReference type="HOGENOM" id="CLU_2071307_0_0_5"/>
<dbReference type="Gene3D" id="2.60.120.10">
    <property type="entry name" value="Jelly Rolls"/>
    <property type="match status" value="1"/>
</dbReference>
<dbReference type="AlphaFoldDB" id="H6SP49"/>
<name>H6SP49_PARPM</name>
<sequence>MPALVKGRLPWRRMGPGIRHLPLIGRQADGTSARLLAVDPRTPLPEHGHGGNEYTIVLQGGFADETGTYTQGDVAELDENVTHRPVVGNEPCLCLVVTGAPLRFTQALPRLLQPLFGL</sequence>
<dbReference type="EMBL" id="HE663493">
    <property type="protein sequence ID" value="CCG07121.1"/>
    <property type="molecule type" value="Genomic_DNA"/>
</dbReference>
<dbReference type="InterPro" id="IPR014710">
    <property type="entry name" value="RmlC-like_jellyroll"/>
</dbReference>
<evidence type="ECO:0000259" key="1">
    <source>
        <dbReference type="Pfam" id="PF12973"/>
    </source>
</evidence>
<dbReference type="RefSeq" id="WP_014413761.1">
    <property type="nucleotide sequence ID" value="NC_017059.1"/>
</dbReference>
<feature type="domain" description="ChrR-like cupin" evidence="1">
    <location>
        <begin position="8"/>
        <end position="100"/>
    </location>
</feature>
<evidence type="ECO:0000313" key="3">
    <source>
        <dbReference type="Proteomes" id="UP000033220"/>
    </source>
</evidence>
<evidence type="ECO:0000313" key="2">
    <source>
        <dbReference type="EMBL" id="CCG07121.1"/>
    </source>
</evidence>
<dbReference type="STRING" id="1150469.RSPPHO_00495"/>
<organism evidence="2 3">
    <name type="scientific">Pararhodospirillum photometricum DSM 122</name>
    <dbReference type="NCBI Taxonomy" id="1150469"/>
    <lineage>
        <taxon>Bacteria</taxon>
        <taxon>Pseudomonadati</taxon>
        <taxon>Pseudomonadota</taxon>
        <taxon>Alphaproteobacteria</taxon>
        <taxon>Rhodospirillales</taxon>
        <taxon>Rhodospirillaceae</taxon>
        <taxon>Pararhodospirillum</taxon>
    </lineage>
</organism>
<dbReference type="PATRIC" id="fig|1150469.3.peg.587"/>
<gene>
    <name evidence="2" type="ORF">RSPPHO_00495</name>
</gene>